<dbReference type="RefSeq" id="XP_033393033.1">
    <property type="nucleotide sequence ID" value="XM_033542539.1"/>
</dbReference>
<evidence type="ECO:0000256" key="1">
    <source>
        <dbReference type="ARBA" id="ARBA00004496"/>
    </source>
</evidence>
<dbReference type="GO" id="GO:0000774">
    <property type="term" value="F:adenyl-nucleotide exchange factor activity"/>
    <property type="evidence" value="ECO:0007669"/>
    <property type="project" value="TreeGrafter"/>
</dbReference>
<dbReference type="GO" id="GO:0006417">
    <property type="term" value="P:regulation of translation"/>
    <property type="evidence" value="ECO:0007669"/>
    <property type="project" value="UniProtKB-KW"/>
</dbReference>
<protein>
    <recommendedName>
        <fullName evidence="7">Nucleotide exchange factor Fes1 domain-containing protein</fullName>
    </recommendedName>
</protein>
<dbReference type="AlphaFoldDB" id="A0A6A6B226"/>
<reference evidence="8" key="1">
    <citation type="journal article" date="2020" name="Stud. Mycol.">
        <title>101 Dothideomycetes genomes: a test case for predicting lifestyles and emergence of pathogens.</title>
        <authorList>
            <person name="Haridas S."/>
            <person name="Albert R."/>
            <person name="Binder M."/>
            <person name="Bloem J."/>
            <person name="Labutti K."/>
            <person name="Salamov A."/>
            <person name="Andreopoulos B."/>
            <person name="Baker S."/>
            <person name="Barry K."/>
            <person name="Bills G."/>
            <person name="Bluhm B."/>
            <person name="Cannon C."/>
            <person name="Castanera R."/>
            <person name="Culley D."/>
            <person name="Daum C."/>
            <person name="Ezra D."/>
            <person name="Gonzalez J."/>
            <person name="Henrissat B."/>
            <person name="Kuo A."/>
            <person name="Liang C."/>
            <person name="Lipzen A."/>
            <person name="Lutzoni F."/>
            <person name="Magnuson J."/>
            <person name="Mondo S."/>
            <person name="Nolan M."/>
            <person name="Ohm R."/>
            <person name="Pangilinan J."/>
            <person name="Park H.-J."/>
            <person name="Ramirez L."/>
            <person name="Alfaro M."/>
            <person name="Sun H."/>
            <person name="Tritt A."/>
            <person name="Yoshinaga Y."/>
            <person name="Zwiers L.-H."/>
            <person name="Turgeon B."/>
            <person name="Goodwin S."/>
            <person name="Spatafora J."/>
            <person name="Crous P."/>
            <person name="Grigoriev I."/>
        </authorList>
    </citation>
    <scope>NUCLEOTIDE SEQUENCE</scope>
    <source>
        <strain evidence="8">CBS 121167</strain>
    </source>
</reference>
<evidence type="ECO:0000313" key="8">
    <source>
        <dbReference type="EMBL" id="KAF2137315.1"/>
    </source>
</evidence>
<dbReference type="PANTHER" id="PTHR19316">
    <property type="entry name" value="PROTEIN FOLDING REGULATOR"/>
    <property type="match status" value="1"/>
</dbReference>
<keyword evidence="4" id="KW-0677">Repeat</keyword>
<sequence length="210" mass="23155">MNDPRLNELLKWGVQNSESSRNDPNAPAAPSNLTPDVLAALLGGPSDADLMRESMRSITSDEISLENKLVAFDNFEQLVEQIDNANNMVALGLWEPLLKQLDSEEAELRSMAAWCVSTAVQNNVKAQEKLLDNKAVPTLMRLAIEDPDKTVRKKAINALSSVTRNFQPGLDAAVESLPEQFKVDRKLDAGNMDDVDVVIQRLRDESANKA</sequence>
<dbReference type="InterPro" id="IPR016024">
    <property type="entry name" value="ARM-type_fold"/>
</dbReference>
<dbReference type="InterPro" id="IPR011989">
    <property type="entry name" value="ARM-like"/>
</dbReference>
<dbReference type="Pfam" id="PF08609">
    <property type="entry name" value="Fes1"/>
    <property type="match status" value="1"/>
</dbReference>
<dbReference type="Gene3D" id="1.25.10.10">
    <property type="entry name" value="Leucine-rich Repeat Variant"/>
    <property type="match status" value="1"/>
</dbReference>
<evidence type="ECO:0000256" key="6">
    <source>
        <dbReference type="ARBA" id="ARBA00024912"/>
    </source>
</evidence>
<organism evidence="8 9">
    <name type="scientific">Aplosporella prunicola CBS 121167</name>
    <dbReference type="NCBI Taxonomy" id="1176127"/>
    <lineage>
        <taxon>Eukaryota</taxon>
        <taxon>Fungi</taxon>
        <taxon>Dikarya</taxon>
        <taxon>Ascomycota</taxon>
        <taxon>Pezizomycotina</taxon>
        <taxon>Dothideomycetes</taxon>
        <taxon>Dothideomycetes incertae sedis</taxon>
        <taxon>Botryosphaeriales</taxon>
        <taxon>Aplosporellaceae</taxon>
        <taxon>Aplosporella</taxon>
    </lineage>
</organism>
<evidence type="ECO:0000313" key="9">
    <source>
        <dbReference type="Proteomes" id="UP000799438"/>
    </source>
</evidence>
<evidence type="ECO:0000256" key="5">
    <source>
        <dbReference type="ARBA" id="ARBA00022845"/>
    </source>
</evidence>
<dbReference type="GeneID" id="54300036"/>
<feature type="domain" description="Nucleotide exchange factor Fes1" evidence="7">
    <location>
        <begin position="6"/>
        <end position="88"/>
    </location>
</feature>
<dbReference type="InterPro" id="IPR050693">
    <property type="entry name" value="Hsp70_NEF-Inhibitors"/>
</dbReference>
<evidence type="ECO:0000256" key="3">
    <source>
        <dbReference type="ARBA" id="ARBA00022490"/>
    </source>
</evidence>
<keyword evidence="9" id="KW-1185">Reference proteome</keyword>
<dbReference type="GO" id="GO:0005783">
    <property type="term" value="C:endoplasmic reticulum"/>
    <property type="evidence" value="ECO:0007669"/>
    <property type="project" value="TreeGrafter"/>
</dbReference>
<evidence type="ECO:0000259" key="7">
    <source>
        <dbReference type="Pfam" id="PF08609"/>
    </source>
</evidence>
<comment type="similarity">
    <text evidence="2">Belongs to the FES1 family.</text>
</comment>
<keyword evidence="5" id="KW-0810">Translation regulation</keyword>
<dbReference type="FunFam" id="1.25.10.10:FF:000434">
    <property type="entry name" value="Hsp70 nucleotide exchange factor fes1"/>
    <property type="match status" value="1"/>
</dbReference>
<accession>A0A6A6B226</accession>
<keyword evidence="3" id="KW-0963">Cytoplasm</keyword>
<evidence type="ECO:0000256" key="2">
    <source>
        <dbReference type="ARBA" id="ARBA00011045"/>
    </source>
</evidence>
<dbReference type="SUPFAM" id="SSF48371">
    <property type="entry name" value="ARM repeat"/>
    <property type="match status" value="1"/>
</dbReference>
<comment type="function">
    <text evidence="6">Functions as a nucleotide exchange factor (NEF) for Hsp70 chaperones which accelerates the release of ADP. Required for fully efficient Hsp70-mediated folding of proteins.</text>
</comment>
<dbReference type="Proteomes" id="UP000799438">
    <property type="component" value="Unassembled WGS sequence"/>
</dbReference>
<dbReference type="Pfam" id="PF13646">
    <property type="entry name" value="HEAT_2"/>
    <property type="match status" value="1"/>
</dbReference>
<dbReference type="OrthoDB" id="10250458at2759"/>
<proteinExistence type="inferred from homology"/>
<name>A0A6A6B226_9PEZI</name>
<dbReference type="EMBL" id="ML995504">
    <property type="protein sequence ID" value="KAF2137315.1"/>
    <property type="molecule type" value="Genomic_DNA"/>
</dbReference>
<dbReference type="InterPro" id="IPR013918">
    <property type="entry name" value="Nucleotide_exch_fac_Fes1"/>
</dbReference>
<dbReference type="PANTHER" id="PTHR19316:SF18">
    <property type="entry name" value="HSP70-BINDING PROTEIN 1"/>
    <property type="match status" value="1"/>
</dbReference>
<gene>
    <name evidence="8" type="ORF">K452DRAFT_302073</name>
</gene>
<evidence type="ECO:0000256" key="4">
    <source>
        <dbReference type="ARBA" id="ARBA00022737"/>
    </source>
</evidence>
<comment type="subcellular location">
    <subcellularLocation>
        <location evidence="1">Cytoplasm</location>
    </subcellularLocation>
</comment>